<dbReference type="GO" id="GO:0006886">
    <property type="term" value="P:intracellular protein transport"/>
    <property type="evidence" value="ECO:0007669"/>
    <property type="project" value="InterPro"/>
</dbReference>
<dbReference type="GO" id="GO:0005483">
    <property type="term" value="F:soluble NSF attachment protein activity"/>
    <property type="evidence" value="ECO:0007669"/>
    <property type="project" value="TreeGrafter"/>
</dbReference>
<keyword evidence="5" id="KW-0653">Protein transport</keyword>
<evidence type="ECO:0000256" key="5">
    <source>
        <dbReference type="ARBA" id="ARBA00022927"/>
    </source>
</evidence>
<dbReference type="GO" id="GO:0031201">
    <property type="term" value="C:SNARE complex"/>
    <property type="evidence" value="ECO:0007669"/>
    <property type="project" value="TreeGrafter"/>
</dbReference>
<evidence type="ECO:0000256" key="7">
    <source>
        <dbReference type="ARBA" id="ARBA00040047"/>
    </source>
</evidence>
<reference evidence="9" key="1">
    <citation type="submission" date="2021-01" db="EMBL/GenBank/DDBJ databases">
        <authorList>
            <person name="Corre E."/>
            <person name="Pelletier E."/>
            <person name="Niang G."/>
            <person name="Scheremetjew M."/>
            <person name="Finn R."/>
            <person name="Kale V."/>
            <person name="Holt S."/>
            <person name="Cochrane G."/>
            <person name="Meng A."/>
            <person name="Brown T."/>
            <person name="Cohen L."/>
        </authorList>
    </citation>
    <scope>NUCLEOTIDE SEQUENCE</scope>
    <source>
        <strain evidence="9">RCC1871</strain>
    </source>
</reference>
<dbReference type="PANTHER" id="PTHR13768:SF2">
    <property type="entry name" value="GAMMA-SOLUBLE NSF ATTACHMENT PROTEIN"/>
    <property type="match status" value="1"/>
</dbReference>
<gene>
    <name evidence="9" type="ORF">CROS1456_LOCUS7099</name>
    <name evidence="10" type="ORF">HKI87_06g42640</name>
</gene>
<proteinExistence type="inferred from homology"/>
<dbReference type="AlphaFoldDB" id="A0A7S3CEF6"/>
<dbReference type="PANTHER" id="PTHR13768">
    <property type="entry name" value="SOLUBLE NSF ATTACHMENT PROTEIN SNAP"/>
    <property type="match status" value="1"/>
</dbReference>
<evidence type="ECO:0000256" key="2">
    <source>
        <dbReference type="ARBA" id="ARBA00010050"/>
    </source>
</evidence>
<evidence type="ECO:0000313" key="11">
    <source>
        <dbReference type="Proteomes" id="UP001472866"/>
    </source>
</evidence>
<dbReference type="EMBL" id="HBHZ01009223">
    <property type="protein sequence ID" value="CAE0194008.1"/>
    <property type="molecule type" value="Transcribed_RNA"/>
</dbReference>
<evidence type="ECO:0000256" key="3">
    <source>
        <dbReference type="ARBA" id="ARBA00022448"/>
    </source>
</evidence>
<evidence type="ECO:0000256" key="8">
    <source>
        <dbReference type="ARBA" id="ARBA00042485"/>
    </source>
</evidence>
<evidence type="ECO:0000256" key="1">
    <source>
        <dbReference type="ARBA" id="ARBA00004170"/>
    </source>
</evidence>
<keyword evidence="3" id="KW-0813">Transport</keyword>
<dbReference type="GO" id="GO:0005774">
    <property type="term" value="C:vacuolar membrane"/>
    <property type="evidence" value="ECO:0007669"/>
    <property type="project" value="TreeGrafter"/>
</dbReference>
<evidence type="ECO:0000256" key="4">
    <source>
        <dbReference type="ARBA" id="ARBA00022892"/>
    </source>
</evidence>
<comment type="similarity">
    <text evidence="2">Belongs to the SNAP family.</text>
</comment>
<sequence length="322" mass="34954">MSQEDARKMVKKATKLLQPSMLALRMKPDWDAAAPLFEEAARIFLRYRAFKDAQYSFERASEGQQRLGSELHAVKHLESAAECASKDKRHEDACNLYKAAYETFASIGKVAMGAAALSRGAKLLADEGKTDLVKSLYELALEAIEDEGGVDSSSAGSLVITSQDLFGAYTKLLVESKLLQDAARNELRYAAFVSSLSSFNGSRSLCRAYLQAIVLNLVAGNGQEALATWNDCFEVEDFMSSKTASCAQDLLDACRTGDYKHFMECVTSGGVLYELDNGIARLLKKVSQATFDEIGRGVGAQTLTVDQLGSQGAAEGEEEDLC</sequence>
<organism evidence="9">
    <name type="scientific">Chloropicon roscoffensis</name>
    <dbReference type="NCBI Taxonomy" id="1461544"/>
    <lineage>
        <taxon>Eukaryota</taxon>
        <taxon>Viridiplantae</taxon>
        <taxon>Chlorophyta</taxon>
        <taxon>Chloropicophyceae</taxon>
        <taxon>Chloropicales</taxon>
        <taxon>Chloropicaceae</taxon>
        <taxon>Chloropicon</taxon>
    </lineage>
</organism>
<dbReference type="InterPro" id="IPR011990">
    <property type="entry name" value="TPR-like_helical_dom_sf"/>
</dbReference>
<evidence type="ECO:0000313" key="9">
    <source>
        <dbReference type="EMBL" id="CAE0194008.1"/>
    </source>
</evidence>
<dbReference type="GO" id="GO:0019905">
    <property type="term" value="F:syntaxin binding"/>
    <property type="evidence" value="ECO:0007669"/>
    <property type="project" value="TreeGrafter"/>
</dbReference>
<dbReference type="SUPFAM" id="SSF48452">
    <property type="entry name" value="TPR-like"/>
    <property type="match status" value="1"/>
</dbReference>
<dbReference type="GO" id="GO:0016192">
    <property type="term" value="P:vesicle-mediated transport"/>
    <property type="evidence" value="ECO:0007669"/>
    <property type="project" value="UniProtKB-KW"/>
</dbReference>
<dbReference type="Pfam" id="PF14938">
    <property type="entry name" value="SNAP"/>
    <property type="match status" value="1"/>
</dbReference>
<dbReference type="InterPro" id="IPR000744">
    <property type="entry name" value="NSF_attach"/>
</dbReference>
<dbReference type="Proteomes" id="UP001472866">
    <property type="component" value="Chromosome 06"/>
</dbReference>
<keyword evidence="4" id="KW-0931">ER-Golgi transport</keyword>
<accession>A0A7S3CEF6</accession>
<evidence type="ECO:0000313" key="10">
    <source>
        <dbReference type="EMBL" id="WZN62722.1"/>
    </source>
</evidence>
<keyword evidence="6" id="KW-0472">Membrane</keyword>
<dbReference type="EMBL" id="CP151506">
    <property type="protein sequence ID" value="WZN62722.1"/>
    <property type="molecule type" value="Genomic_DNA"/>
</dbReference>
<dbReference type="Gene3D" id="1.25.40.10">
    <property type="entry name" value="Tetratricopeptide repeat domain"/>
    <property type="match status" value="1"/>
</dbReference>
<keyword evidence="11" id="KW-1185">Reference proteome</keyword>
<evidence type="ECO:0000256" key="6">
    <source>
        <dbReference type="ARBA" id="ARBA00023136"/>
    </source>
</evidence>
<protein>
    <recommendedName>
        <fullName evidence="7">Gamma-soluble NSF attachment protein</fullName>
    </recommendedName>
    <alternativeName>
        <fullName evidence="8">N-ethylmaleimide-sensitive factor attachment protein gamma</fullName>
    </alternativeName>
</protein>
<name>A0A7S3CEF6_9CHLO</name>
<reference evidence="10 11" key="2">
    <citation type="submission" date="2024-03" db="EMBL/GenBank/DDBJ databases">
        <title>Complete genome sequence of the green alga Chloropicon roscoffensis RCC1871.</title>
        <authorList>
            <person name="Lemieux C."/>
            <person name="Pombert J.-F."/>
            <person name="Otis C."/>
            <person name="Turmel M."/>
        </authorList>
    </citation>
    <scope>NUCLEOTIDE SEQUENCE [LARGE SCALE GENOMIC DNA]</scope>
    <source>
        <strain evidence="10 11">RCC1871</strain>
    </source>
</reference>
<comment type="subcellular location">
    <subcellularLocation>
        <location evidence="1">Membrane</location>
        <topology evidence="1">Peripheral membrane protein</topology>
    </subcellularLocation>
</comment>